<dbReference type="PANTHER" id="PTHR45744:SF2">
    <property type="entry name" value="TYROSINE AMINOTRANSFERASE"/>
    <property type="match status" value="1"/>
</dbReference>
<proteinExistence type="predicted"/>
<keyword evidence="2" id="KW-1185">Reference proteome</keyword>
<evidence type="ECO:0000313" key="2">
    <source>
        <dbReference type="Proteomes" id="UP000694941"/>
    </source>
</evidence>
<dbReference type="InterPro" id="IPR015424">
    <property type="entry name" value="PyrdxlP-dep_Trfase"/>
</dbReference>
<evidence type="ECO:0000313" key="3">
    <source>
        <dbReference type="RefSeq" id="XP_013789412.2"/>
    </source>
</evidence>
<dbReference type="CDD" id="cd00609">
    <property type="entry name" value="AAT_like"/>
    <property type="match status" value="1"/>
</dbReference>
<name>A0ABM1BVD7_LIMPO</name>
<dbReference type="Proteomes" id="UP000694941">
    <property type="component" value="Unplaced"/>
</dbReference>
<dbReference type="Pfam" id="PF00155">
    <property type="entry name" value="Aminotran_1_2"/>
    <property type="match status" value="1"/>
</dbReference>
<gene>
    <name evidence="3" type="primary">LOC106473275</name>
</gene>
<dbReference type="RefSeq" id="XP_013789412.2">
    <property type="nucleotide sequence ID" value="XM_013933958.2"/>
</dbReference>
<reference evidence="3" key="1">
    <citation type="submission" date="2025-08" db="UniProtKB">
        <authorList>
            <consortium name="RefSeq"/>
        </authorList>
    </citation>
    <scope>IDENTIFICATION</scope>
    <source>
        <tissue evidence="3">Muscle</tissue>
    </source>
</reference>
<dbReference type="InterPro" id="IPR015422">
    <property type="entry name" value="PyrdxlP-dep_Trfase_small"/>
</dbReference>
<sequence>FLVPGWRLGWITIHDRKEIFRPRIRKGLQLLSQKIEGPCTLIQGALPTILKETSQQFYNETIEFVRRNAEKSYTILSKVPGLNPIMPAGAMFMMVGIDMDRFGEFKSDLEFVERMVNEQSVFCLPGMCFNYPDFMRIVLTVPEEQMQEACERIADFCSQHYACCENAKENDTNNLSEEA</sequence>
<dbReference type="Gene3D" id="3.90.1150.10">
    <property type="entry name" value="Aspartate Aminotransferase, domain 1"/>
    <property type="match status" value="1"/>
</dbReference>
<protein>
    <submittedName>
        <fullName evidence="3">Tyrosine aminotransferase-like</fullName>
    </submittedName>
</protein>
<dbReference type="PANTHER" id="PTHR45744">
    <property type="entry name" value="TYROSINE AMINOTRANSFERASE"/>
    <property type="match status" value="1"/>
</dbReference>
<dbReference type="InterPro" id="IPR015421">
    <property type="entry name" value="PyrdxlP-dep_Trfase_major"/>
</dbReference>
<accession>A0ABM1BVD7</accession>
<feature type="domain" description="Aminotransferase class I/classII large" evidence="1">
    <location>
        <begin position="1"/>
        <end position="153"/>
    </location>
</feature>
<dbReference type="Gene3D" id="3.40.640.10">
    <property type="entry name" value="Type I PLP-dependent aspartate aminotransferase-like (Major domain)"/>
    <property type="match status" value="1"/>
</dbReference>
<evidence type="ECO:0000259" key="1">
    <source>
        <dbReference type="Pfam" id="PF00155"/>
    </source>
</evidence>
<dbReference type="InterPro" id="IPR004839">
    <property type="entry name" value="Aminotransferase_I/II_large"/>
</dbReference>
<feature type="non-terminal residue" evidence="3">
    <location>
        <position position="1"/>
    </location>
</feature>
<dbReference type="SUPFAM" id="SSF53383">
    <property type="entry name" value="PLP-dependent transferases"/>
    <property type="match status" value="1"/>
</dbReference>
<dbReference type="GeneID" id="106473275"/>
<organism evidence="2 3">
    <name type="scientific">Limulus polyphemus</name>
    <name type="common">Atlantic horseshoe crab</name>
    <dbReference type="NCBI Taxonomy" id="6850"/>
    <lineage>
        <taxon>Eukaryota</taxon>
        <taxon>Metazoa</taxon>
        <taxon>Ecdysozoa</taxon>
        <taxon>Arthropoda</taxon>
        <taxon>Chelicerata</taxon>
        <taxon>Merostomata</taxon>
        <taxon>Xiphosura</taxon>
        <taxon>Limulidae</taxon>
        <taxon>Limulus</taxon>
    </lineage>
</organism>